<dbReference type="AlphaFoldDB" id="A0A836EN92"/>
<dbReference type="SUPFAM" id="SSF63712">
    <property type="entry name" value="Nicotinic receptor ligand binding domain-like"/>
    <property type="match status" value="1"/>
</dbReference>
<feature type="non-terminal residue" evidence="1">
    <location>
        <position position="72"/>
    </location>
</feature>
<dbReference type="Gene3D" id="2.70.170.10">
    <property type="entry name" value="Neurotransmitter-gated ion-channel ligand-binding domain"/>
    <property type="match status" value="1"/>
</dbReference>
<feature type="non-terminal residue" evidence="1">
    <location>
        <position position="1"/>
    </location>
</feature>
<accession>A0A836EN92</accession>
<name>A0A836EN92_9HYME</name>
<dbReference type="InterPro" id="IPR036734">
    <property type="entry name" value="Neur_chan_lig-bd_sf"/>
</dbReference>
<dbReference type="EMBL" id="JAANHZ010000709">
    <property type="protein sequence ID" value="KAG5307980.1"/>
    <property type="molecule type" value="Genomic_DNA"/>
</dbReference>
<reference evidence="1" key="1">
    <citation type="submission" date="2020-02" db="EMBL/GenBank/DDBJ databases">
        <title>Relaxed selection underlies rapid genomic changes in the transitions from sociality to social parasitism in ants.</title>
        <authorList>
            <person name="Bi X."/>
        </authorList>
    </citation>
    <scope>NUCLEOTIDE SEQUENCE</scope>
    <source>
        <strain evidence="1">BGI-DK2013a</strain>
        <tissue evidence="1">Whole body</tissue>
    </source>
</reference>
<gene>
    <name evidence="1" type="ORF">G6Z75_0007540</name>
</gene>
<protein>
    <submittedName>
        <fullName evidence="1">GLUCL protein</fullName>
    </submittedName>
</protein>
<dbReference type="GO" id="GO:0005230">
    <property type="term" value="F:extracellular ligand-gated monoatomic ion channel activity"/>
    <property type="evidence" value="ECO:0007669"/>
    <property type="project" value="InterPro"/>
</dbReference>
<sequence length="72" mass="8151">LVHSSRCTQPKVNFREKEKQVLDNILGPGRYDARIRPSGENGTDGPTNVKVNIFLRSISKIDDYNMVSAIYK</sequence>
<organism evidence="1 2">
    <name type="scientific">Acromyrmex insinuator</name>
    <dbReference type="NCBI Taxonomy" id="230686"/>
    <lineage>
        <taxon>Eukaryota</taxon>
        <taxon>Metazoa</taxon>
        <taxon>Ecdysozoa</taxon>
        <taxon>Arthropoda</taxon>
        <taxon>Hexapoda</taxon>
        <taxon>Insecta</taxon>
        <taxon>Pterygota</taxon>
        <taxon>Neoptera</taxon>
        <taxon>Endopterygota</taxon>
        <taxon>Hymenoptera</taxon>
        <taxon>Apocrita</taxon>
        <taxon>Aculeata</taxon>
        <taxon>Formicoidea</taxon>
        <taxon>Formicidae</taxon>
        <taxon>Myrmicinae</taxon>
        <taxon>Acromyrmex</taxon>
    </lineage>
</organism>
<evidence type="ECO:0000313" key="2">
    <source>
        <dbReference type="Proteomes" id="UP000667349"/>
    </source>
</evidence>
<keyword evidence="2" id="KW-1185">Reference proteome</keyword>
<comment type="caution">
    <text evidence="1">The sequence shown here is derived from an EMBL/GenBank/DDBJ whole genome shotgun (WGS) entry which is preliminary data.</text>
</comment>
<dbReference type="Proteomes" id="UP000667349">
    <property type="component" value="Unassembled WGS sequence"/>
</dbReference>
<evidence type="ECO:0000313" key="1">
    <source>
        <dbReference type="EMBL" id="KAG5307980.1"/>
    </source>
</evidence>
<dbReference type="GO" id="GO:0016020">
    <property type="term" value="C:membrane"/>
    <property type="evidence" value="ECO:0007669"/>
    <property type="project" value="InterPro"/>
</dbReference>
<proteinExistence type="predicted"/>